<evidence type="ECO:0000313" key="3">
    <source>
        <dbReference type="EMBL" id="QNX73307.1"/>
    </source>
</evidence>
<protein>
    <submittedName>
        <fullName evidence="3">Uncharacterized protein</fullName>
    </submittedName>
</protein>
<dbReference type="InterPro" id="IPR036844">
    <property type="entry name" value="Hint_dom_sf"/>
</dbReference>
<feature type="domain" description="Hint" evidence="2">
    <location>
        <begin position="2094"/>
        <end position="2193"/>
    </location>
</feature>
<dbReference type="PROSITE" id="PS50817">
    <property type="entry name" value="INTEIN_N_TER"/>
    <property type="match status" value="1"/>
</dbReference>
<name>A0A7H2VAC4_9GAMM</name>
<evidence type="ECO:0000313" key="4">
    <source>
        <dbReference type="Proteomes" id="UP000516666"/>
    </source>
</evidence>
<sequence length="2326" mass="260716">MKFKLLFLCVFLINQAVASETEIVGSLTGQGDVDSAGSFSYSMNLSLPTSINNFIPQLSINYSGQKQDGSLGVGWFVDGLSSISRCQGIDNDPLRDKTTAEIINYEVSQSGANAKAFEFSDFCLDGKRLILINGQTNSPPEFRLENDDFARITLKTNQKGNIEKFIVNQKDGTVNEYEKTIKINEKNSSNQYVDKISGVDLPYIWGLTKRTDINGNYWTVEYLDSLKTDVLYPKYIKYTGNSNGVQPSNIITFDYINRVDNEKRFNYFDGSTIILDKKLSKISMSVNGVVKGEYNFNYEEVGFRENEEISKVRLKNIKFCSVNGDNKSCVKPTNFIWTSYNRSYIDEPNLLSAGALKSYNNEKVNFIRLNSKKNSKEKNLFALNQDSNNNISIKDYQIVNNLNVLKRQILLSNNIKKLIEWTPLIKDINDDEIDDLIIYGRDINNNISLLEFTSFFDEENNRQFKFYKQIDNILNIDIPLSNSFWVDGDKNGINDLILTYDDVNNNKLSFYVFKMDISGGITQTYKNTISPDSLKSINDLRSKNVPAQLLVGRFSSKEPLTGLLTYNNSTNSNEQRICTFSIIGKNGYINNNSQSCNVSGLYTKENNLGTDWTNQKFLVVDYNQDGYDDLIRIAQVREGSTKEQATKFWDELVPFLSKGDGTFDIQKFTKTEPYFVDTRAWNTTSIGQWSFPVLGDFNQDGLIDYYRYSQQDEKVNFIGFIQESNNKFQSYSYLMDKWAHVTDPSISRLYLSLGLPADISTNPQNTNAYKLNFFSEPSLDYNSTGNPSIAFNIYAIPYSNSTDGYFYSFLAKIKPQQVVDDPKDLLRTVVHGDGNNVGISYSNIISSPDSLIKNTFPIRNFTKPMLVVSSLGYGWRPEGAAPDSELNKILEINQFSYSLPRIDVKNGRNLGFENKTQLKQGNQFLKIDTTYNQVYPFIGMPKSIIIKAALNGPSAGFDTLVSKTTINDTDFVSDSAYPNTQIKFPRIIKSTTENYESGNLISKIANSQTQEKLFGRITESNIITSSPNGAEVYNTTFQATYYPDDLTNWKAGQVKESTSMSSRTGQTTVQKKQAYEYNSRGLLSKQINDPDDISLKIQNDYEYDIYGNLTSATVTGIGNGTDTNIGTRKVTYAYEAGTNHPAGVFKTKETNLLGHENKYTYDAATGRILTHTDVNGLVASTTLDEMGRVIKLITPENIVNTNSYEACKTFDSFGSNTLGCELGEIYKTITSSTGNTPVITFKNAYGQTTRTMTKAYDNTNYIVTRNEYSDTGRLIRSSEPALNNSAYANLQWTTFQYDGLNRLIKTILPGNRISTVEIAGLTTTDTNAKGLKRVEKKNIAGEVVEIIDHDNNSLKYSRDSLGRLTQTTDALGRSISLTLDKNGNKLQQVDPVLGTWQYRYNPLGQVVWQKDAKGQVTTFQYDVLGRLKQRTEPELTSTWVWDSAANGKGKLAQLTASNGFSESYAYDNFGRMYQTTTSKTIDPKAQGASDPDFISKWNFDAAGRPLAYAYPTGFGYRNIYDSNGYLKEVRNLAGNQLYWAANARDARGNITQETLGNGLVTKTAYKADTGFIESINTGNAAIQQNTYAFDAIGNLTNRNQNLAGISINESFTYDNINRLKSVVNQKGETSSVNYDAIGNITSRSGKEAVNAAKSNNYTWTSFNMPLQIKQGTTTESFMYDANHERVRRTSVENGKTTTTVYINPRIDTGGTFEKSYLPNGTTEYTHHIYAGGDVIGSYVTNDKGTPPTGDLGSAYENGVAPNSATADISKTGPYRYFHKDHLNSIEVITDAAGNPLERLSYDSWGKRRNVDGTVASGVKGKNSIHGFTSHEMLDSIGLIHMNGRVYDPTIGRFISADPTIDGADSLQGYNRYAYVHNNPTTLLDPDGYGFLSKLGRELIRPFKQLGSFLGKAIIKVDDDWLGNCSKSQGNCGMTVGVTYGPNNTGSYYNNTNVIQPFVSLNGKSNYSLNYIYSNGELSLNTIEYPGLFGIPRYIDVMEIKGLFSRKFELSDYINYFDNPQDMAAKLRAGGYGSDEEKAARRAWLINELGDDLEGAGYAYDAMPVRKGFQDVFPIVKAPGMGLRALGRMLKGNPCGCFDDDTPVLTKDGYKRIVEIKEGDLVLARHEETGEIAYKPVKRVFVVPNRRIYLLKTIDSLGQENIIEVSDDHPFWVVDKKWVNSIDLKEGDQLLDANNQVHKVVSITETDRVETTYNLEVEGYHTYFAGDASIWVHNMDCDLAGKMIFGKLRETRASRYANLNDEQLMNKIKYTMSGSKYSGSGGRELYLSPNKKEILIYDPYNPMGGTMFPNERNKKQTTEYIQKFMRD</sequence>
<dbReference type="InterPro" id="IPR006141">
    <property type="entry name" value="Intein_N"/>
</dbReference>
<dbReference type="InterPro" id="IPR003587">
    <property type="entry name" value="Hint_dom_N"/>
</dbReference>
<evidence type="ECO:0000259" key="1">
    <source>
        <dbReference type="SMART" id="SM00305"/>
    </source>
</evidence>
<organism evidence="3 4">
    <name type="scientific">Acinetobacter seifertii</name>
    <dbReference type="NCBI Taxonomy" id="1530123"/>
    <lineage>
        <taxon>Bacteria</taxon>
        <taxon>Pseudomonadati</taxon>
        <taxon>Pseudomonadota</taxon>
        <taxon>Gammaproteobacteria</taxon>
        <taxon>Moraxellales</taxon>
        <taxon>Moraxellaceae</taxon>
        <taxon>Acinetobacter</taxon>
        <taxon>Acinetobacter calcoaceticus/baumannii complex</taxon>
    </lineage>
</organism>
<dbReference type="InterPro" id="IPR006530">
    <property type="entry name" value="YD"/>
</dbReference>
<dbReference type="SUPFAM" id="SSF51294">
    <property type="entry name" value="Hedgehog/intein (Hint) domain"/>
    <property type="match status" value="1"/>
</dbReference>
<evidence type="ECO:0000259" key="2">
    <source>
        <dbReference type="SMART" id="SM00306"/>
    </source>
</evidence>
<dbReference type="GO" id="GO:0016539">
    <property type="term" value="P:intein-mediated protein splicing"/>
    <property type="evidence" value="ECO:0007669"/>
    <property type="project" value="InterPro"/>
</dbReference>
<proteinExistence type="predicted"/>
<dbReference type="PANTHER" id="PTHR32305">
    <property type="match status" value="1"/>
</dbReference>
<reference evidence="3 4" key="2">
    <citation type="submission" date="2020-09" db="EMBL/GenBank/DDBJ databases">
        <authorList>
            <person name="Chen F.-J."/>
            <person name="Lee Y.-T."/>
        </authorList>
    </citation>
    <scope>NUCLEOTIDE SEQUENCE [LARGE SCALE GENOMIC DNA]</scope>
    <source>
        <strain evidence="3 4">AS39</strain>
    </source>
</reference>
<dbReference type="Pfam" id="PF07591">
    <property type="entry name" value="PT-HINT"/>
    <property type="match status" value="1"/>
</dbReference>
<dbReference type="Proteomes" id="UP000516666">
    <property type="component" value="Chromosome"/>
</dbReference>
<reference evidence="4" key="1">
    <citation type="submission" date="2020-09" db="EMBL/GenBank/DDBJ databases">
        <title>Clinical and molecular characterization of Acinetobacter seifertii in Taiwan.</title>
        <authorList>
            <person name="Li L.-H."/>
            <person name="Yang Y.-S."/>
            <person name="Sun J.-R."/>
            <person name="Huang T.-W."/>
            <person name="Huang W.-C."/>
            <person name="Wang Y.-C."/>
            <person name="Kuo T.-H."/>
            <person name="Kuo S.-C."/>
            <person name="Chen T.-L."/>
        </authorList>
    </citation>
    <scope>NUCLEOTIDE SEQUENCE [LARGE SCALE GENOMIC DNA]</scope>
    <source>
        <strain evidence="4">AS39</strain>
    </source>
</reference>
<accession>A0A7H2VAC4</accession>
<dbReference type="PANTHER" id="PTHR32305:SF15">
    <property type="entry name" value="PROTEIN RHSA-RELATED"/>
    <property type="match status" value="1"/>
</dbReference>
<gene>
    <name evidence="3" type="ORF">IC776_05435</name>
</gene>
<dbReference type="PROSITE" id="PS50818">
    <property type="entry name" value="INTEIN_C_TER"/>
    <property type="match status" value="1"/>
</dbReference>
<dbReference type="InterPro" id="IPR003586">
    <property type="entry name" value="Hint_dom_C"/>
</dbReference>
<dbReference type="NCBIfam" id="TIGR01443">
    <property type="entry name" value="intein_Cterm"/>
    <property type="match status" value="1"/>
</dbReference>
<dbReference type="InterPro" id="IPR030934">
    <property type="entry name" value="Intein_C"/>
</dbReference>
<dbReference type="InterPro" id="IPR050708">
    <property type="entry name" value="T6SS_VgrG/RHS"/>
</dbReference>
<dbReference type="NCBIfam" id="TIGR01643">
    <property type="entry name" value="YD_repeat_2x"/>
    <property type="match status" value="1"/>
</dbReference>
<dbReference type="CDD" id="cd00081">
    <property type="entry name" value="Hint"/>
    <property type="match status" value="1"/>
</dbReference>
<dbReference type="RefSeq" id="WP_191012821.1">
    <property type="nucleotide sequence ID" value="NZ_CP061550.1"/>
</dbReference>
<dbReference type="NCBIfam" id="TIGR03696">
    <property type="entry name" value="Rhs_assc_core"/>
    <property type="match status" value="1"/>
</dbReference>
<dbReference type="SMART" id="SM00306">
    <property type="entry name" value="HintN"/>
    <property type="match status" value="1"/>
</dbReference>
<feature type="domain" description="Hint" evidence="1">
    <location>
        <begin position="2191"/>
        <end position="2239"/>
    </location>
</feature>
<dbReference type="InterPro" id="IPR028994">
    <property type="entry name" value="Integrin_alpha_N"/>
</dbReference>
<dbReference type="SUPFAM" id="SSF69318">
    <property type="entry name" value="Integrin alpha N-terminal domain"/>
    <property type="match status" value="1"/>
</dbReference>
<dbReference type="EMBL" id="CP061646">
    <property type="protein sequence ID" value="QNX73307.1"/>
    <property type="molecule type" value="Genomic_DNA"/>
</dbReference>
<dbReference type="Pfam" id="PF05593">
    <property type="entry name" value="RHS_repeat"/>
    <property type="match status" value="2"/>
</dbReference>
<dbReference type="InterPro" id="IPR031325">
    <property type="entry name" value="RHS_repeat"/>
</dbReference>
<dbReference type="SMART" id="SM00305">
    <property type="entry name" value="HintC"/>
    <property type="match status" value="1"/>
</dbReference>
<dbReference type="Gene3D" id="2.170.16.10">
    <property type="entry name" value="Hedgehog/Intein (Hint) domain"/>
    <property type="match status" value="1"/>
</dbReference>
<dbReference type="InterPro" id="IPR022385">
    <property type="entry name" value="Rhs_assc_core"/>
</dbReference>
<dbReference type="Gene3D" id="2.180.10.10">
    <property type="entry name" value="RHS repeat-associated core"/>
    <property type="match status" value="3"/>
</dbReference>